<organism evidence="2 3">
    <name type="scientific">Leishmania mexicana (strain MHOM/GT/2001/U1103)</name>
    <dbReference type="NCBI Taxonomy" id="929439"/>
    <lineage>
        <taxon>Eukaryota</taxon>
        <taxon>Discoba</taxon>
        <taxon>Euglenozoa</taxon>
        <taxon>Kinetoplastea</taxon>
        <taxon>Metakinetoplastina</taxon>
        <taxon>Trypanosomatida</taxon>
        <taxon>Trypanosomatidae</taxon>
        <taxon>Leishmaniinae</taxon>
        <taxon>Leishmania</taxon>
    </lineage>
</organism>
<dbReference type="OrthoDB" id="266321at2759"/>
<feature type="region of interest" description="Disordered" evidence="1">
    <location>
        <begin position="215"/>
        <end position="234"/>
    </location>
</feature>
<feature type="region of interest" description="Disordered" evidence="1">
    <location>
        <begin position="768"/>
        <end position="806"/>
    </location>
</feature>
<feature type="compositionally biased region" description="Basic residues" evidence="1">
    <location>
        <begin position="248"/>
        <end position="262"/>
    </location>
</feature>
<reference evidence="2 3" key="1">
    <citation type="journal article" date="2011" name="Genome Res.">
        <title>Chromosome and gene copy number variation allow major structural change between species and strains of Leishmania.</title>
        <authorList>
            <person name="Rogers M.B."/>
            <person name="Hilley J.D."/>
            <person name="Dickens N.J."/>
            <person name="Wilkes J."/>
            <person name="Bates P.A."/>
            <person name="Depledge D.P."/>
            <person name="Harris D."/>
            <person name="Her Y."/>
            <person name="Herzyk P."/>
            <person name="Imamura H."/>
            <person name="Otto T.D."/>
            <person name="Sanders M."/>
            <person name="Seeger K."/>
            <person name="Dujardin J.C."/>
            <person name="Berriman M."/>
            <person name="Smith D.F."/>
            <person name="Hertz-Fowler C."/>
            <person name="Mottram J.C."/>
        </authorList>
    </citation>
    <scope>NUCLEOTIDE SEQUENCE [LARGE SCALE GENOMIC DNA]</scope>
    <source>
        <strain evidence="2 3">MHOM/GT/2001/U1103</strain>
    </source>
</reference>
<sequence>MFRWTAGTKARADLASRQHGYPGGPARLLLARRRPPLHPHSSDTVTASGAAAGAGSTVATASQSSAHSGTERAHSSPAVLPSAPLARDDAAAGTAVVRDGAAFGTVVEEAAQTGVCPPSTTTDTSSPLLDAPVSEVVAEGDGECGNTRQSTAADVASSPCPAPSLSRLCTAAPPSPSSPLPSPPLHVVANHGGNLSEHPSSASSSHRFKVFLARQQPPLPPPPLPSSSHSSSTVHAEALVEALEAKAARQRRRGHTLGRSSRHQREWRQRHKSHRLGENPDDSSRGTDAMAESSEEEVADTYAKVQQQQRQRQRTEKQAEWESWPSSSIDDSSDPYVHRRDRVAQCEEQQRRPHSRPRVAEQSVDCIAVQLPLQRAKEAPASATTHITVISPSNAAAHPRAPSSSLACSERREALKRFAQEDGHPLPGGMVIEVAADTFHRDSCSNAFATGAKVNFSSGVVGRPLHPFESSPGCRDGDVSTCNVEKEGILPWHVSPLTSTVGLHTKCPEHEVTPIFEDQPLSWYPQPQAQATQHVLDEYASAAGGVVRVEGDNHLRFGVASLLGPDWSVAEPASTLAATPVGAGETDLWVPGAGSLSFTPWRHLGSDCGTCVGVYGLPADRAMAPRRGLALGLGDTPSRFYGGTPQGPSWWLSSAEPDCRDAEDGSGWPYRTGRCPTSLTLLRATSALPGSRDISTAPPPLAGLFSSHAVPRKSPTTPAFPWMPAGEGEGGAGVSRRSGDGDGIFSERAPSSCLPHYSLGRAMGSFCGHDDGDGGDSSLYPAQAPPPRSHHGSYAPQPPSHSPPFFGLPTFSSVASASSNTIAAAAPAPYRVSRAARQRRRQSNGARPPRALNGTTERCRRFWERCRQSNAPN</sequence>
<gene>
    <name evidence="2" type="ORF">LMXM_26_1830</name>
</gene>
<dbReference type="AlphaFoldDB" id="E9AYG3"/>
<dbReference type="EMBL" id="FR799579">
    <property type="protein sequence ID" value="CBZ28005.1"/>
    <property type="molecule type" value="Genomic_DNA"/>
</dbReference>
<evidence type="ECO:0000256" key="1">
    <source>
        <dbReference type="SAM" id="MobiDB-lite"/>
    </source>
</evidence>
<protein>
    <submittedName>
        <fullName evidence="2">Uncharacterized protein</fullName>
    </submittedName>
</protein>
<dbReference type="OMA" id="EQSVDCI"/>
<feature type="region of interest" description="Disordered" evidence="1">
    <location>
        <begin position="825"/>
        <end position="857"/>
    </location>
</feature>
<dbReference type="KEGG" id="lmi:LMXM_26_1830"/>
<keyword evidence="3" id="KW-1185">Reference proteome</keyword>
<accession>E9AYG3</accession>
<feature type="region of interest" description="Disordered" evidence="1">
    <location>
        <begin position="715"/>
        <end position="745"/>
    </location>
</feature>
<feature type="region of interest" description="Disordered" evidence="1">
    <location>
        <begin position="246"/>
        <end position="337"/>
    </location>
</feature>
<name>E9AYG3_LEIMU</name>
<dbReference type="VEuPathDB" id="TriTrypDB:LmxM.26.1830"/>
<feature type="compositionally biased region" description="Pro residues" evidence="1">
    <location>
        <begin position="173"/>
        <end position="184"/>
    </location>
</feature>
<dbReference type="PhylomeDB" id="E9AYG3"/>
<feature type="region of interest" description="Disordered" evidence="1">
    <location>
        <begin position="1"/>
        <end position="81"/>
    </location>
</feature>
<proteinExistence type="predicted"/>
<evidence type="ECO:0000313" key="3">
    <source>
        <dbReference type="Proteomes" id="UP000007259"/>
    </source>
</evidence>
<feature type="compositionally biased region" description="Basic and acidic residues" evidence="1">
    <location>
        <begin position="275"/>
        <end position="285"/>
    </location>
</feature>
<feature type="region of interest" description="Disordered" evidence="1">
    <location>
        <begin position="140"/>
        <end position="206"/>
    </location>
</feature>
<evidence type="ECO:0000313" key="2">
    <source>
        <dbReference type="EMBL" id="CBZ28005.1"/>
    </source>
</evidence>
<dbReference type="RefSeq" id="XP_003876485.1">
    <property type="nucleotide sequence ID" value="XM_003876436.1"/>
</dbReference>
<dbReference type="GeneID" id="13449381"/>
<feature type="compositionally biased region" description="Low complexity" evidence="1">
    <location>
        <begin position="42"/>
        <end position="68"/>
    </location>
</feature>
<dbReference type="Proteomes" id="UP000007259">
    <property type="component" value="Chromosome 26"/>
</dbReference>
<feature type="compositionally biased region" description="Low complexity" evidence="1">
    <location>
        <begin position="321"/>
        <end position="330"/>
    </location>
</feature>